<organism evidence="2">
    <name type="scientific">Bacillus subtilis</name>
    <dbReference type="NCBI Taxonomy" id="1423"/>
    <lineage>
        <taxon>Bacteria</taxon>
        <taxon>Bacillati</taxon>
        <taxon>Bacillota</taxon>
        <taxon>Bacilli</taxon>
        <taxon>Bacillales</taxon>
        <taxon>Bacillaceae</taxon>
        <taxon>Bacillus</taxon>
    </lineage>
</organism>
<dbReference type="Gene3D" id="3.40.30.10">
    <property type="entry name" value="Glutaredoxin"/>
    <property type="match status" value="1"/>
</dbReference>
<dbReference type="InterPro" id="IPR002109">
    <property type="entry name" value="Glutaredoxin"/>
</dbReference>
<reference evidence="2" key="1">
    <citation type="journal article" date="2002" name="Mikrobiologiia">
        <title>Soil strain of Bacillus subtilis harboring a large plasmid that mediates high-frequency conjugal mobilization.</title>
        <authorList>
            <person name="Lotareva O.V."/>
            <person name="Poluektova E.U."/>
            <person name="Titok M.A."/>
            <person name="Prozorov A.A."/>
        </authorList>
    </citation>
    <scope>NUCLEOTIDE SEQUENCE</scope>
    <source>
        <strain evidence="2">72</strain>
        <plasmid evidence="2">pBS72</plasmid>
    </source>
</reference>
<dbReference type="Pfam" id="PF00462">
    <property type="entry name" value="Glutaredoxin"/>
    <property type="match status" value="1"/>
</dbReference>
<gene>
    <name evidence="2" type="ORF">pBS72_0950</name>
</gene>
<dbReference type="AlphaFoldDB" id="A0A1J0AKU0"/>
<evidence type="ECO:0000313" key="2">
    <source>
        <dbReference type="EMBL" id="APB62364.1"/>
    </source>
</evidence>
<geneLocation type="plasmid" evidence="2">
    <name>pBS72</name>
</geneLocation>
<reference evidence="2" key="5">
    <citation type="submission" date="2016-08" db="EMBL/GenBank/DDBJ databases">
        <authorList>
            <person name="Satsunkevich N.E."/>
            <person name="Valentovich L.N."/>
            <person name="Kolomiets E.I."/>
            <person name="Titok M.A."/>
        </authorList>
    </citation>
    <scope>NUCLEOTIDE SEQUENCE</scope>
    <source>
        <strain evidence="2">72</strain>
        <plasmid evidence="2">pBS72</plasmid>
    </source>
</reference>
<reference evidence="2" key="2">
    <citation type="journal article" date="2003" name="Plasmid">
        <title>Bacillus subtilis soil isolates: plasmid replicon analysis and construction of a new theta-replicating vector.</title>
        <authorList>
            <person name="Titok M.A."/>
            <person name="Chapuis J."/>
            <person name="Selezneva Y.V."/>
            <person name="Lagodich A.V."/>
            <person name="Prokulevich V.A."/>
            <person name="Ehrlich S.D."/>
            <person name="Janniere L."/>
        </authorList>
    </citation>
    <scope>NUCLEOTIDE SEQUENCE</scope>
    <source>
        <strain evidence="2">72</strain>
        <plasmid evidence="2">pBS72</plasmid>
    </source>
</reference>
<proteinExistence type="predicted"/>
<protein>
    <submittedName>
        <fullName evidence="2">NrdH-redoxin</fullName>
    </submittedName>
</protein>
<dbReference type="CDD" id="cd02976">
    <property type="entry name" value="NrdH"/>
    <property type="match status" value="1"/>
</dbReference>
<dbReference type="PROSITE" id="PS51354">
    <property type="entry name" value="GLUTAREDOXIN_2"/>
    <property type="match status" value="1"/>
</dbReference>
<evidence type="ECO:0000259" key="1">
    <source>
        <dbReference type="Pfam" id="PF00462"/>
    </source>
</evidence>
<dbReference type="EMBL" id="KX711616">
    <property type="protein sequence ID" value="APB62364.1"/>
    <property type="molecule type" value="Genomic_DNA"/>
</dbReference>
<dbReference type="RefSeq" id="WP_172688854.1">
    <property type="nucleotide sequence ID" value="NZ_JARTBI010000013.1"/>
</dbReference>
<dbReference type="InterPro" id="IPR036249">
    <property type="entry name" value="Thioredoxin-like_sf"/>
</dbReference>
<reference evidence="2" key="4">
    <citation type="journal article" date="2006" name="Microbiology">
        <title>The replicative polymerases PolC and DnaE are required for theta replication of the Bacillus subtilis plasmid pBS72.</title>
        <authorList>
            <person name="Titok M."/>
            <person name="Suski C."/>
            <person name="Dalmais B."/>
            <person name="Ehrlich S.D."/>
            <person name="Janniere L."/>
        </authorList>
    </citation>
    <scope>NUCLEOTIDE SEQUENCE</scope>
    <source>
        <strain evidence="2">72</strain>
        <plasmid evidence="2">pBS72</plasmid>
    </source>
</reference>
<reference evidence="2" key="3">
    <citation type="journal article" date="2004" name="Mol. Biol. (Mosk.)">
        <title>The replication system of plasmids from Bacillus subtilis environmental isolates.</title>
        <authorList>
            <person name="Lagodich A.V."/>
            <person name="Shtaniuk Iu.V."/>
            <person name="Prozorov A.A."/>
            <person name="Titok M.A."/>
        </authorList>
    </citation>
    <scope>NUCLEOTIDE SEQUENCE</scope>
    <source>
        <strain evidence="2">72</strain>
        <plasmid evidence="2">pBS72</plasmid>
    </source>
</reference>
<accession>A0A1J0AKU0</accession>
<keyword evidence="2" id="KW-0614">Plasmid</keyword>
<name>A0A1J0AKU0_BACIU</name>
<feature type="domain" description="Glutaredoxin" evidence="1">
    <location>
        <begin position="5"/>
        <end position="53"/>
    </location>
</feature>
<sequence length="82" mass="9668">MEEKVIVYTKDGCVFCDKQKNWLTEHSIHYTERNVEIPQYRQELLDRKVTGVPYTILILGDQQEVNIEGFNVNKLERVLLGE</sequence>
<dbReference type="SUPFAM" id="SSF52833">
    <property type="entry name" value="Thioredoxin-like"/>
    <property type="match status" value="1"/>
</dbReference>